<dbReference type="InParanoid" id="A0A401GNP5"/>
<proteinExistence type="predicted"/>
<dbReference type="RefSeq" id="XP_027614746.1">
    <property type="nucleotide sequence ID" value="XM_027758945.1"/>
</dbReference>
<keyword evidence="3" id="KW-1185">Reference proteome</keyword>
<feature type="compositionally biased region" description="Polar residues" evidence="1">
    <location>
        <begin position="107"/>
        <end position="117"/>
    </location>
</feature>
<feature type="region of interest" description="Disordered" evidence="1">
    <location>
        <begin position="189"/>
        <end position="219"/>
    </location>
</feature>
<evidence type="ECO:0000313" key="3">
    <source>
        <dbReference type="Proteomes" id="UP000287166"/>
    </source>
</evidence>
<dbReference type="AlphaFoldDB" id="A0A401GNP5"/>
<evidence type="ECO:0000256" key="1">
    <source>
        <dbReference type="SAM" id="MobiDB-lite"/>
    </source>
</evidence>
<gene>
    <name evidence="2" type="ORF">SCP_0508900</name>
</gene>
<feature type="compositionally biased region" description="Gly residues" evidence="1">
    <location>
        <begin position="85"/>
        <end position="99"/>
    </location>
</feature>
<evidence type="ECO:0000313" key="2">
    <source>
        <dbReference type="EMBL" id="GBE83833.1"/>
    </source>
</evidence>
<reference evidence="2 3" key="1">
    <citation type="journal article" date="2018" name="Sci. Rep.">
        <title>Genome sequence of the cauliflower mushroom Sparassis crispa (Hanabiratake) and its association with beneficial usage.</title>
        <authorList>
            <person name="Kiyama R."/>
            <person name="Furutani Y."/>
            <person name="Kawaguchi K."/>
            <person name="Nakanishi T."/>
        </authorList>
    </citation>
    <scope>NUCLEOTIDE SEQUENCE [LARGE SCALE GENOMIC DNA]</scope>
</reference>
<feature type="compositionally biased region" description="Basic and acidic residues" evidence="1">
    <location>
        <begin position="189"/>
        <end position="200"/>
    </location>
</feature>
<accession>A0A401GNP5</accession>
<dbReference type="EMBL" id="BFAD01000005">
    <property type="protein sequence ID" value="GBE83833.1"/>
    <property type="molecule type" value="Genomic_DNA"/>
</dbReference>
<feature type="region of interest" description="Disordered" evidence="1">
    <location>
        <begin position="1"/>
        <end position="139"/>
    </location>
</feature>
<dbReference type="Proteomes" id="UP000287166">
    <property type="component" value="Unassembled WGS sequence"/>
</dbReference>
<sequence>MGIFGKNNNKKQADANPTNPINPANVGQTGQYDNAGTGQYDNAGSGVGNQAPTDNTQPGPRHHHHHQHGGGGGGDLNTRDYAGGPNTGYGAGGNQGNIGGYNAVSDPHNQPVGQSSVPPAGAINDGPRSSGGGGRTVGRVEQAVGSMVGSQALKEKGLLKEQEAGAFKAQSAEIGEAERLEREAVMRRERAVAHGAHPDNKYLGGRQGGPTGGSREEQY</sequence>
<organism evidence="2 3">
    <name type="scientific">Sparassis crispa</name>
    <dbReference type="NCBI Taxonomy" id="139825"/>
    <lineage>
        <taxon>Eukaryota</taxon>
        <taxon>Fungi</taxon>
        <taxon>Dikarya</taxon>
        <taxon>Basidiomycota</taxon>
        <taxon>Agaricomycotina</taxon>
        <taxon>Agaricomycetes</taxon>
        <taxon>Polyporales</taxon>
        <taxon>Sparassidaceae</taxon>
        <taxon>Sparassis</taxon>
    </lineage>
</organism>
<dbReference type="OrthoDB" id="2590620at2759"/>
<comment type="caution">
    <text evidence="2">The sequence shown here is derived from an EMBL/GenBank/DDBJ whole genome shotgun (WGS) entry which is preliminary data.</text>
</comment>
<feature type="compositionally biased region" description="Polar residues" evidence="1">
    <location>
        <begin position="15"/>
        <end position="58"/>
    </location>
</feature>
<name>A0A401GNP5_9APHY</name>
<protein>
    <submittedName>
        <fullName evidence="2">Uncharacterized protein</fullName>
    </submittedName>
</protein>
<dbReference type="GeneID" id="38780750"/>